<dbReference type="GO" id="GO:0005739">
    <property type="term" value="C:mitochondrion"/>
    <property type="evidence" value="ECO:0007669"/>
    <property type="project" value="TreeGrafter"/>
</dbReference>
<dbReference type="InterPro" id="IPR044996">
    <property type="entry name" value="COQ10-like"/>
</dbReference>
<evidence type="ECO:0000313" key="6">
    <source>
        <dbReference type="Proteomes" id="UP001347796"/>
    </source>
</evidence>
<dbReference type="InterPro" id="IPR023393">
    <property type="entry name" value="START-like_dom_sf"/>
</dbReference>
<evidence type="ECO:0000256" key="1">
    <source>
        <dbReference type="ARBA" id="ARBA00006885"/>
    </source>
</evidence>
<evidence type="ECO:0000313" key="5">
    <source>
        <dbReference type="EMBL" id="KAK6165538.1"/>
    </source>
</evidence>
<name>A0AAN8G5I9_PATCE</name>
<proteinExistence type="inferred from homology"/>
<comment type="caution">
    <text evidence="5">The sequence shown here is derived from an EMBL/GenBank/DDBJ whole genome shotgun (WGS) entry which is preliminary data.</text>
</comment>
<comment type="similarity">
    <text evidence="1">Belongs to the COQ10 family.</text>
</comment>
<evidence type="ECO:0000256" key="3">
    <source>
        <dbReference type="ARBA" id="ARBA00024947"/>
    </source>
</evidence>
<organism evidence="5 6">
    <name type="scientific">Patella caerulea</name>
    <name type="common">Rayed Mediterranean limpet</name>
    <dbReference type="NCBI Taxonomy" id="87958"/>
    <lineage>
        <taxon>Eukaryota</taxon>
        <taxon>Metazoa</taxon>
        <taxon>Spiralia</taxon>
        <taxon>Lophotrochozoa</taxon>
        <taxon>Mollusca</taxon>
        <taxon>Gastropoda</taxon>
        <taxon>Patellogastropoda</taxon>
        <taxon>Patelloidea</taxon>
        <taxon>Patellidae</taxon>
        <taxon>Patella</taxon>
    </lineage>
</organism>
<dbReference type="EMBL" id="JAZGQO010000021">
    <property type="protein sequence ID" value="KAK6165538.1"/>
    <property type="molecule type" value="Genomic_DNA"/>
</dbReference>
<sequence>MASLRNVGRQSINVFRCLRLPTTEKTARLSCGCIIQSTQLLQIDQNNNQHINNVNTRDFFSLPKVLPLPSASKRKDYSERRVLGYTMDQMYDIVAQVEKYPEFVPWCTSCIITHARPGHCKAKIEVGFPPLVERYTSSITLGRPNLVRSECTEGKIFNHLLTVWKFSPGLPNKPNTCTLDFSVTFEFRSVLHSQLAHIFFDEVVKTMVNSFLKRAKKLYGPESISRQKAKIIIKES</sequence>
<dbReference type="InterPro" id="IPR005031">
    <property type="entry name" value="COQ10_START"/>
</dbReference>
<comment type="subunit">
    <text evidence="2">Interacts with coenzyme Q.</text>
</comment>
<keyword evidence="6" id="KW-1185">Reference proteome</keyword>
<comment type="function">
    <text evidence="3">Required for the function of coenzyme Q in the respiratory chain. May serve as a chaperone or may be involved in the transport of Q6 from its site of synthesis to the catalytic sites of the respiratory complexes.</text>
</comment>
<dbReference type="AlphaFoldDB" id="A0AAN8G5I9"/>
<dbReference type="CDD" id="cd07813">
    <property type="entry name" value="COQ10p_like"/>
    <property type="match status" value="1"/>
</dbReference>
<reference evidence="5 6" key="1">
    <citation type="submission" date="2024-01" db="EMBL/GenBank/DDBJ databases">
        <title>The genome of the rayed Mediterranean limpet Patella caerulea (Linnaeus, 1758).</title>
        <authorList>
            <person name="Anh-Thu Weber A."/>
            <person name="Halstead-Nussloch G."/>
        </authorList>
    </citation>
    <scope>NUCLEOTIDE SEQUENCE [LARGE SCALE GENOMIC DNA]</scope>
    <source>
        <strain evidence="5">AATW-2023a</strain>
        <tissue evidence="5">Whole specimen</tissue>
    </source>
</reference>
<dbReference type="SUPFAM" id="SSF55961">
    <property type="entry name" value="Bet v1-like"/>
    <property type="match status" value="1"/>
</dbReference>
<dbReference type="Pfam" id="PF03364">
    <property type="entry name" value="Polyketide_cyc"/>
    <property type="match status" value="1"/>
</dbReference>
<gene>
    <name evidence="5" type="ORF">SNE40_022449</name>
</gene>
<dbReference type="Proteomes" id="UP001347796">
    <property type="component" value="Unassembled WGS sequence"/>
</dbReference>
<dbReference type="GO" id="GO:0045333">
    <property type="term" value="P:cellular respiration"/>
    <property type="evidence" value="ECO:0007669"/>
    <property type="project" value="InterPro"/>
</dbReference>
<dbReference type="PANTHER" id="PTHR12901">
    <property type="entry name" value="SPERM PROTEIN HOMOLOG"/>
    <property type="match status" value="1"/>
</dbReference>
<feature type="domain" description="Coenzyme Q-binding protein COQ10 START" evidence="4">
    <location>
        <begin position="84"/>
        <end position="211"/>
    </location>
</feature>
<evidence type="ECO:0000259" key="4">
    <source>
        <dbReference type="Pfam" id="PF03364"/>
    </source>
</evidence>
<evidence type="ECO:0000256" key="2">
    <source>
        <dbReference type="ARBA" id="ARBA00011814"/>
    </source>
</evidence>
<dbReference type="PANTHER" id="PTHR12901:SF10">
    <property type="entry name" value="COENZYME Q-BINDING PROTEIN COQ10, MITOCHONDRIAL"/>
    <property type="match status" value="1"/>
</dbReference>
<dbReference type="Gene3D" id="3.30.530.20">
    <property type="match status" value="1"/>
</dbReference>
<accession>A0AAN8G5I9</accession>
<protein>
    <recommendedName>
        <fullName evidence="4">Coenzyme Q-binding protein COQ10 START domain-containing protein</fullName>
    </recommendedName>
</protein>
<dbReference type="GO" id="GO:0048039">
    <property type="term" value="F:ubiquinone binding"/>
    <property type="evidence" value="ECO:0007669"/>
    <property type="project" value="InterPro"/>
</dbReference>